<evidence type="ECO:0000259" key="3">
    <source>
        <dbReference type="PROSITE" id="PS51864"/>
    </source>
</evidence>
<accession>A0A9N9S0L8</accession>
<proteinExistence type="predicted"/>
<dbReference type="EC" id="3.4.24.-" evidence="2"/>
<dbReference type="PANTHER" id="PTHR10127">
    <property type="entry name" value="DISCOIDIN, CUB, EGF, LAMININ , AND ZINC METALLOPROTEASE DOMAIN CONTAINING"/>
    <property type="match status" value="1"/>
</dbReference>
<evidence type="ECO:0000313" key="4">
    <source>
        <dbReference type="EMBL" id="CAG9807140.1"/>
    </source>
</evidence>
<keyword evidence="1 2" id="KW-0482">Metalloprotease</keyword>
<keyword evidence="5" id="KW-1185">Reference proteome</keyword>
<dbReference type="SUPFAM" id="SSF55486">
    <property type="entry name" value="Metalloproteases ('zincins'), catalytic domain"/>
    <property type="match status" value="1"/>
</dbReference>
<feature type="binding site" evidence="1">
    <location>
        <position position="227"/>
    </location>
    <ligand>
        <name>Zn(2+)</name>
        <dbReference type="ChEBI" id="CHEBI:29105"/>
        <note>catalytic</note>
    </ligand>
</feature>
<evidence type="ECO:0000256" key="2">
    <source>
        <dbReference type="RuleBase" id="RU361183"/>
    </source>
</evidence>
<dbReference type="OrthoDB" id="291007at2759"/>
<dbReference type="AlphaFoldDB" id="A0A9N9S0L8"/>
<feature type="domain" description="Peptidase M12A" evidence="3">
    <location>
        <begin position="127"/>
        <end position="327"/>
    </location>
</feature>
<reference evidence="4" key="1">
    <citation type="submission" date="2022-01" db="EMBL/GenBank/DDBJ databases">
        <authorList>
            <person name="King R."/>
        </authorList>
    </citation>
    <scope>NUCLEOTIDE SEQUENCE</scope>
</reference>
<protein>
    <recommendedName>
        <fullName evidence="2">Metalloendopeptidase</fullName>
        <ecNumber evidence="2">3.4.24.-</ecNumber>
    </recommendedName>
</protein>
<dbReference type="GO" id="GO:0004222">
    <property type="term" value="F:metalloendopeptidase activity"/>
    <property type="evidence" value="ECO:0007669"/>
    <property type="project" value="UniProtKB-UniRule"/>
</dbReference>
<comment type="cofactor">
    <cofactor evidence="1 2">
        <name>Zn(2+)</name>
        <dbReference type="ChEBI" id="CHEBI:29105"/>
    </cofactor>
    <text evidence="1 2">Binds 1 zinc ion per subunit.</text>
</comment>
<name>A0A9N9S0L8_9DIPT</name>
<organism evidence="4 5">
    <name type="scientific">Chironomus riparius</name>
    <dbReference type="NCBI Taxonomy" id="315576"/>
    <lineage>
        <taxon>Eukaryota</taxon>
        <taxon>Metazoa</taxon>
        <taxon>Ecdysozoa</taxon>
        <taxon>Arthropoda</taxon>
        <taxon>Hexapoda</taxon>
        <taxon>Insecta</taxon>
        <taxon>Pterygota</taxon>
        <taxon>Neoptera</taxon>
        <taxon>Endopterygota</taxon>
        <taxon>Diptera</taxon>
        <taxon>Nematocera</taxon>
        <taxon>Chironomoidea</taxon>
        <taxon>Chironomidae</taxon>
        <taxon>Chironominae</taxon>
        <taxon>Chironomus</taxon>
    </lineage>
</organism>
<dbReference type="Pfam" id="PF01400">
    <property type="entry name" value="Astacin"/>
    <property type="match status" value="1"/>
</dbReference>
<dbReference type="InterPro" id="IPR034035">
    <property type="entry name" value="Astacin-like_dom"/>
</dbReference>
<evidence type="ECO:0000256" key="1">
    <source>
        <dbReference type="PROSITE-ProRule" id="PRU01211"/>
    </source>
</evidence>
<dbReference type="PANTHER" id="PTHR10127:SF814">
    <property type="entry name" value="MEPRIN A SUBUNIT BETA"/>
    <property type="match status" value="1"/>
</dbReference>
<feature type="active site" evidence="1">
    <location>
        <position position="224"/>
    </location>
</feature>
<keyword evidence="1 2" id="KW-0862">Zinc</keyword>
<keyword evidence="1 2" id="KW-0479">Metal-binding</keyword>
<dbReference type="GO" id="GO:0008270">
    <property type="term" value="F:zinc ion binding"/>
    <property type="evidence" value="ECO:0007669"/>
    <property type="project" value="UniProtKB-UniRule"/>
</dbReference>
<sequence length="344" mass="39685">MLTILSVNKLILLVVDFHSSSSKAMKYFLILIFAFKVLSFPTPNEQIIFPDQFKEFKQMLLDDFKANQMSLVNDSNILMSDNMTIEFLIDSDGFKNFEDGEYFQGDMVMLDEQLNILNDSTDMTYRTGIIGEKYRWPKNSDGKVIVPYEISDHFGWKDKARIKLAMYGIEKFTCIEFQTRTDQSDYINIISGYGCHSHVGKINGAQRLSLRIGGCLARGTIIHELMHALGFDHMHNHVDRDEFVEIQWDNVKHGAEQNFKKVDSRLFGNFGTSYDYYSVMHYGLKYFSKNKRPTMVPKDSSKKKIIGNRVALSVGDAERLNAMYKCNGPPNTSYSLRFFSWILT</sequence>
<dbReference type="EMBL" id="OU895879">
    <property type="protein sequence ID" value="CAG9807140.1"/>
    <property type="molecule type" value="Genomic_DNA"/>
</dbReference>
<dbReference type="PROSITE" id="PS51864">
    <property type="entry name" value="ASTACIN"/>
    <property type="match status" value="1"/>
</dbReference>
<feature type="binding site" evidence="1">
    <location>
        <position position="233"/>
    </location>
    <ligand>
        <name>Zn(2+)</name>
        <dbReference type="ChEBI" id="CHEBI:29105"/>
        <note>catalytic</note>
    </ligand>
</feature>
<dbReference type="InterPro" id="IPR006026">
    <property type="entry name" value="Peptidase_Metallo"/>
</dbReference>
<dbReference type="InterPro" id="IPR001506">
    <property type="entry name" value="Peptidase_M12A"/>
</dbReference>
<dbReference type="PRINTS" id="PR00480">
    <property type="entry name" value="ASTACIN"/>
</dbReference>
<dbReference type="Proteomes" id="UP001153620">
    <property type="component" value="Chromosome 3"/>
</dbReference>
<keyword evidence="1 2" id="KW-0645">Protease</keyword>
<feature type="binding site" evidence="1">
    <location>
        <position position="223"/>
    </location>
    <ligand>
        <name>Zn(2+)</name>
        <dbReference type="ChEBI" id="CHEBI:29105"/>
        <note>catalytic</note>
    </ligand>
</feature>
<reference evidence="4" key="2">
    <citation type="submission" date="2022-10" db="EMBL/GenBank/DDBJ databases">
        <authorList>
            <consortium name="ENA_rothamsted_submissions"/>
            <consortium name="culmorum"/>
            <person name="King R."/>
        </authorList>
    </citation>
    <scope>NUCLEOTIDE SEQUENCE</scope>
</reference>
<evidence type="ECO:0000313" key="5">
    <source>
        <dbReference type="Proteomes" id="UP001153620"/>
    </source>
</evidence>
<dbReference type="SMART" id="SM00235">
    <property type="entry name" value="ZnMc"/>
    <property type="match status" value="1"/>
</dbReference>
<dbReference type="InterPro" id="IPR024079">
    <property type="entry name" value="MetalloPept_cat_dom_sf"/>
</dbReference>
<gene>
    <name evidence="4" type="ORF">CHIRRI_LOCUS9989</name>
</gene>
<comment type="caution">
    <text evidence="1">Lacks conserved residue(s) required for the propagation of feature annotation.</text>
</comment>
<keyword evidence="1 2" id="KW-0378">Hydrolase</keyword>
<dbReference type="GO" id="GO:0006508">
    <property type="term" value="P:proteolysis"/>
    <property type="evidence" value="ECO:0007669"/>
    <property type="project" value="UniProtKB-KW"/>
</dbReference>
<dbReference type="CDD" id="cd04280">
    <property type="entry name" value="ZnMc_astacin_like"/>
    <property type="match status" value="1"/>
</dbReference>
<dbReference type="Gene3D" id="3.40.390.10">
    <property type="entry name" value="Collagenase (Catalytic Domain)"/>
    <property type="match status" value="1"/>
</dbReference>